<dbReference type="Pfam" id="PF15410">
    <property type="entry name" value="PH_9"/>
    <property type="match status" value="1"/>
</dbReference>
<gene>
    <name evidence="18" type="primary">8229574</name>
    <name evidence="17" type="ORF">Phum_PHUM287180</name>
</gene>
<dbReference type="GO" id="GO:0016192">
    <property type="term" value="P:vesicle-mediated transport"/>
    <property type="evidence" value="ECO:0007669"/>
    <property type="project" value="UniProtKB-ARBA"/>
</dbReference>
<dbReference type="FunFam" id="1.20.58.60:FF:000049">
    <property type="entry name" value="Spectrin beta chain"/>
    <property type="match status" value="1"/>
</dbReference>
<dbReference type="eggNOG" id="KOG0517">
    <property type="taxonomic scope" value="Eukaryota"/>
</dbReference>
<evidence type="ECO:0000256" key="9">
    <source>
        <dbReference type="ARBA" id="ARBA00023203"/>
    </source>
</evidence>
<dbReference type="SUPFAM" id="SSF50729">
    <property type="entry name" value="PH domain-like"/>
    <property type="match status" value="1"/>
</dbReference>
<dbReference type="FunFam" id="1.20.58.60:FF:000106">
    <property type="entry name" value="Spectrin beta chain"/>
    <property type="match status" value="1"/>
</dbReference>
<dbReference type="SMART" id="SM00233">
    <property type="entry name" value="PH"/>
    <property type="match status" value="1"/>
</dbReference>
<proteinExistence type="inferred from homology"/>
<keyword evidence="17" id="KW-0378">Hydrolase</keyword>
<dbReference type="GO" id="GO:0045170">
    <property type="term" value="C:spectrosome"/>
    <property type="evidence" value="ECO:0007669"/>
    <property type="project" value="UniProtKB-ARBA"/>
</dbReference>
<evidence type="ECO:0000313" key="18">
    <source>
        <dbReference type="EnsemblMetazoa" id="PHUM287180-PA"/>
    </source>
</evidence>
<dbReference type="Gene3D" id="1.20.58.60">
    <property type="match status" value="13"/>
</dbReference>
<dbReference type="EnsemblMetazoa" id="PHUM287180-RA">
    <property type="protein sequence ID" value="PHUM287180-PA"/>
    <property type="gene ID" value="PHUM287180"/>
</dbReference>
<dbReference type="VEuPathDB" id="VectorBase:PHUM287180"/>
<dbReference type="GO" id="GO:0045169">
    <property type="term" value="C:fusome"/>
    <property type="evidence" value="ECO:0007669"/>
    <property type="project" value="UniProtKB-ARBA"/>
</dbReference>
<dbReference type="Gene3D" id="1.10.418.10">
    <property type="entry name" value="Calponin-like domain"/>
    <property type="match status" value="2"/>
</dbReference>
<dbReference type="GO" id="GO:0007274">
    <property type="term" value="P:neuromuscular synaptic transmission"/>
    <property type="evidence" value="ECO:0007669"/>
    <property type="project" value="UniProtKB-ARBA"/>
</dbReference>
<dbReference type="InterPro" id="IPR016343">
    <property type="entry name" value="Spectrin_bsu"/>
</dbReference>
<dbReference type="InterPro" id="IPR002017">
    <property type="entry name" value="Spectrin_repeat"/>
</dbReference>
<feature type="coiled-coil region" evidence="13">
    <location>
        <begin position="776"/>
        <end position="810"/>
    </location>
</feature>
<dbReference type="FunFam" id="1.20.58.60:FF:000011">
    <property type="entry name" value="Spectrin beta chain"/>
    <property type="match status" value="1"/>
</dbReference>
<keyword evidence="19" id="KW-1185">Reference proteome</keyword>
<dbReference type="GO" id="GO:0051693">
    <property type="term" value="P:actin filament capping"/>
    <property type="evidence" value="ECO:0007669"/>
    <property type="project" value="UniProtKB-UniRule"/>
</dbReference>
<keyword evidence="6" id="KW-0597">Phosphoprotein</keyword>
<dbReference type="STRING" id="121224.E0VLF6"/>
<dbReference type="RefSeq" id="XP_002426950.1">
    <property type="nucleotide sequence ID" value="XM_002426905.1"/>
</dbReference>
<dbReference type="FunFam" id="1.10.418.10:FF:000003">
    <property type="entry name" value="Spectrin beta chain"/>
    <property type="match status" value="1"/>
</dbReference>
<dbReference type="PROSITE" id="PS00019">
    <property type="entry name" value="ACTININ_1"/>
    <property type="match status" value="1"/>
</dbReference>
<feature type="coiled-coil region" evidence="13">
    <location>
        <begin position="1619"/>
        <end position="1653"/>
    </location>
</feature>
<dbReference type="OrthoDB" id="5865767at2759"/>
<keyword evidence="4 12" id="KW-0117">Actin capping</keyword>
<evidence type="ECO:0000256" key="1">
    <source>
        <dbReference type="ARBA" id="ARBA00004245"/>
    </source>
</evidence>
<dbReference type="GeneID" id="8229574"/>
<dbReference type="CDD" id="cd10571">
    <property type="entry name" value="PH_beta_spectrin"/>
    <property type="match status" value="1"/>
</dbReference>
<evidence type="ECO:0000256" key="14">
    <source>
        <dbReference type="SAM" id="MobiDB-lite"/>
    </source>
</evidence>
<dbReference type="GO" id="GO:0031594">
    <property type="term" value="C:neuromuscular junction"/>
    <property type="evidence" value="ECO:0007669"/>
    <property type="project" value="UniProtKB-ARBA"/>
</dbReference>
<dbReference type="GO" id="GO:0005543">
    <property type="term" value="F:phospholipid binding"/>
    <property type="evidence" value="ECO:0007669"/>
    <property type="project" value="InterPro"/>
</dbReference>
<evidence type="ECO:0000313" key="19">
    <source>
        <dbReference type="Proteomes" id="UP000009046"/>
    </source>
</evidence>
<feature type="domain" description="PH" evidence="15">
    <location>
        <begin position="2186"/>
        <end position="2298"/>
    </location>
</feature>
<reference evidence="17" key="1">
    <citation type="submission" date="2007-04" db="EMBL/GenBank/DDBJ databases">
        <title>Annotation of Pediculus humanus corporis strain USDA.</title>
        <authorList>
            <person name="Kirkness E."/>
            <person name="Hannick L."/>
            <person name="Hass B."/>
            <person name="Bruggner R."/>
            <person name="Lawson D."/>
            <person name="Bidwell S."/>
            <person name="Joardar V."/>
            <person name="Caler E."/>
            <person name="Walenz B."/>
            <person name="Inman J."/>
            <person name="Schobel S."/>
            <person name="Galinsky K."/>
            <person name="Amedeo P."/>
            <person name="Strausberg R."/>
        </authorList>
    </citation>
    <scope>NUCLEOTIDE SEQUENCE</scope>
    <source>
        <strain evidence="17">USDA</strain>
    </source>
</reference>
<dbReference type="SUPFAM" id="SSF47576">
    <property type="entry name" value="Calponin-homology domain, CH-domain"/>
    <property type="match status" value="1"/>
</dbReference>
<evidence type="ECO:0000256" key="8">
    <source>
        <dbReference type="ARBA" id="ARBA00022990"/>
    </source>
</evidence>
<dbReference type="GO" id="GO:0003779">
    <property type="term" value="F:actin binding"/>
    <property type="evidence" value="ECO:0007669"/>
    <property type="project" value="UniProtKB-KW"/>
</dbReference>
<dbReference type="FunFam" id="1.20.58.60:FF:000020">
    <property type="entry name" value="Spectrin alpha chain, non-erythrocytic 1"/>
    <property type="match status" value="1"/>
</dbReference>
<feature type="domain" description="Calponin-homology (CH)" evidence="16">
    <location>
        <begin position="168"/>
        <end position="273"/>
    </location>
</feature>
<dbReference type="PANTHER" id="PTHR11915">
    <property type="entry name" value="SPECTRIN/FILAMIN RELATED CYTOSKELETAL PROTEIN"/>
    <property type="match status" value="1"/>
</dbReference>
<evidence type="ECO:0000256" key="12">
    <source>
        <dbReference type="PIRNR" id="PIRNR002297"/>
    </source>
</evidence>
<feature type="domain" description="Calponin-homology (CH)" evidence="16">
    <location>
        <begin position="49"/>
        <end position="153"/>
    </location>
</feature>
<dbReference type="KEGG" id="phu:Phum_PHUM287180"/>
<dbReference type="OMA" id="CDPAIIV"/>
<dbReference type="GO" id="GO:0008017">
    <property type="term" value="F:microtubule binding"/>
    <property type="evidence" value="ECO:0007669"/>
    <property type="project" value="UniProtKB-ARBA"/>
</dbReference>
<dbReference type="Pfam" id="PF00307">
    <property type="entry name" value="CH"/>
    <property type="match status" value="2"/>
</dbReference>
<dbReference type="FunFam" id="1.20.58.60:FF:000019">
    <property type="entry name" value="Spectrin beta chain"/>
    <property type="match status" value="1"/>
</dbReference>
<dbReference type="FunFam" id="1.10.418.10:FF:000004">
    <property type="entry name" value="Spectrin beta chain"/>
    <property type="match status" value="1"/>
</dbReference>
<dbReference type="CDD" id="cd21248">
    <property type="entry name" value="CH_SPTB_like_rpt2"/>
    <property type="match status" value="1"/>
</dbReference>
<accession>E0VLF6</accession>
<dbReference type="GO" id="GO:0048790">
    <property type="term" value="P:maintenance of presynaptic active zone structure"/>
    <property type="evidence" value="ECO:0007669"/>
    <property type="project" value="UniProtKB-ARBA"/>
</dbReference>
<keyword evidence="10 12" id="KW-0206">Cytoskeleton</keyword>
<evidence type="ECO:0000256" key="3">
    <source>
        <dbReference type="ARBA" id="ARBA00006826"/>
    </source>
</evidence>
<dbReference type="Pfam" id="PF00435">
    <property type="entry name" value="Spectrin"/>
    <property type="match status" value="17"/>
</dbReference>
<dbReference type="HOGENOM" id="CLU_000146_1_0_1"/>
<protein>
    <recommendedName>
        <fullName evidence="12">Spectrin beta chain</fullName>
    </recommendedName>
</protein>
<evidence type="ECO:0000313" key="17">
    <source>
        <dbReference type="EMBL" id="EEB14212.1"/>
    </source>
</evidence>
<dbReference type="GO" id="GO:0005200">
    <property type="term" value="F:structural constituent of cytoskeleton"/>
    <property type="evidence" value="ECO:0007669"/>
    <property type="project" value="UniProtKB-UniRule"/>
</dbReference>
<dbReference type="InterPro" id="IPR041681">
    <property type="entry name" value="PH_9"/>
</dbReference>
<dbReference type="PIRSF" id="PIRSF002297">
    <property type="entry name" value="Spectrin_beta_subunit"/>
    <property type="match status" value="1"/>
</dbReference>
<dbReference type="GO" id="GO:0007026">
    <property type="term" value="P:negative regulation of microtubule depolymerization"/>
    <property type="evidence" value="ECO:0007669"/>
    <property type="project" value="UniProtKB-ARBA"/>
</dbReference>
<dbReference type="FunFam" id="1.20.58.60:FF:000033">
    <property type="entry name" value="Spectrin beta chain"/>
    <property type="match status" value="1"/>
</dbReference>
<dbReference type="GO" id="GO:0016787">
    <property type="term" value="F:hydrolase activity"/>
    <property type="evidence" value="ECO:0007669"/>
    <property type="project" value="UniProtKB-KW"/>
</dbReference>
<evidence type="ECO:0000256" key="13">
    <source>
        <dbReference type="SAM" id="Coils"/>
    </source>
</evidence>
<evidence type="ECO:0000256" key="2">
    <source>
        <dbReference type="ARBA" id="ARBA00004544"/>
    </source>
</evidence>
<dbReference type="InterPro" id="IPR036872">
    <property type="entry name" value="CH_dom_sf"/>
</dbReference>
<dbReference type="GO" id="GO:0016328">
    <property type="term" value="C:lateral plasma membrane"/>
    <property type="evidence" value="ECO:0007669"/>
    <property type="project" value="UniProtKB-ARBA"/>
</dbReference>
<evidence type="ECO:0000256" key="11">
    <source>
        <dbReference type="ARBA" id="ARBA00054264"/>
    </source>
</evidence>
<evidence type="ECO:0000256" key="5">
    <source>
        <dbReference type="ARBA" id="ARBA00022490"/>
    </source>
</evidence>
<dbReference type="InterPro" id="IPR011993">
    <property type="entry name" value="PH-like_dom_sf"/>
</dbReference>
<dbReference type="InParanoid" id="E0VLF6"/>
<dbReference type="GO" id="GO:0016199">
    <property type="term" value="P:axon midline choice point recognition"/>
    <property type="evidence" value="ECO:0007669"/>
    <property type="project" value="UniProtKB-ARBA"/>
</dbReference>
<keyword evidence="7" id="KW-0677">Repeat</keyword>
<dbReference type="EMBL" id="DS235271">
    <property type="protein sequence ID" value="EEB14212.1"/>
    <property type="molecule type" value="Genomic_DNA"/>
</dbReference>
<dbReference type="FunFam" id="1.20.58.60:FF:000083">
    <property type="entry name" value="Spectrin beta chain"/>
    <property type="match status" value="1"/>
</dbReference>
<dbReference type="PROSITE" id="PS50003">
    <property type="entry name" value="PH_DOMAIN"/>
    <property type="match status" value="1"/>
</dbReference>
<dbReference type="CTD" id="8229574"/>
<dbReference type="FunFam" id="1.20.58.60:FF:000059">
    <property type="entry name" value="Spectrin beta chain"/>
    <property type="match status" value="1"/>
</dbReference>
<evidence type="ECO:0000259" key="15">
    <source>
        <dbReference type="PROSITE" id="PS50003"/>
    </source>
</evidence>
<dbReference type="InterPro" id="IPR001849">
    <property type="entry name" value="PH_domain"/>
</dbReference>
<name>E0VLF6_PEDHC</name>
<dbReference type="InterPro" id="IPR001589">
    <property type="entry name" value="Actinin_actin-bd_CS"/>
</dbReference>
<dbReference type="Proteomes" id="UP000009046">
    <property type="component" value="Unassembled WGS sequence"/>
</dbReference>
<comment type="subcellular location">
    <subcellularLocation>
        <location evidence="2">Cytoplasm</location>
        <location evidence="2">Cell cortex</location>
    </subcellularLocation>
    <subcellularLocation>
        <location evidence="1">Cytoplasm</location>
        <location evidence="1">Cytoskeleton</location>
    </subcellularLocation>
</comment>
<feature type="coiled-coil region" evidence="13">
    <location>
        <begin position="1552"/>
        <end position="1586"/>
    </location>
</feature>
<dbReference type="SUPFAM" id="SSF46966">
    <property type="entry name" value="Spectrin repeat"/>
    <property type="match status" value="16"/>
</dbReference>
<dbReference type="SMART" id="SM00033">
    <property type="entry name" value="CH"/>
    <property type="match status" value="2"/>
</dbReference>
<dbReference type="PRINTS" id="PR00683">
    <property type="entry name" value="SPECTRINPH"/>
</dbReference>
<organism>
    <name type="scientific">Pediculus humanus subsp. corporis</name>
    <name type="common">Body louse</name>
    <dbReference type="NCBI Taxonomy" id="121224"/>
    <lineage>
        <taxon>Eukaryota</taxon>
        <taxon>Metazoa</taxon>
        <taxon>Ecdysozoa</taxon>
        <taxon>Arthropoda</taxon>
        <taxon>Hexapoda</taxon>
        <taxon>Insecta</taxon>
        <taxon>Pterygota</taxon>
        <taxon>Neoptera</taxon>
        <taxon>Paraneoptera</taxon>
        <taxon>Psocodea</taxon>
        <taxon>Troctomorpha</taxon>
        <taxon>Phthiraptera</taxon>
        <taxon>Anoplura</taxon>
        <taxon>Pediculidae</taxon>
        <taxon>Pediculus</taxon>
    </lineage>
</organism>
<dbReference type="PROSITE" id="PS00020">
    <property type="entry name" value="ACTININ_2"/>
    <property type="match status" value="1"/>
</dbReference>
<dbReference type="FunFam" id="1.20.58.60:FF:000018">
    <property type="entry name" value="Spectrin beta chain"/>
    <property type="match status" value="1"/>
</dbReference>
<keyword evidence="5 12" id="KW-0963">Cytoplasm</keyword>
<evidence type="ECO:0000256" key="4">
    <source>
        <dbReference type="ARBA" id="ARBA00022467"/>
    </source>
</evidence>
<dbReference type="InterPro" id="IPR018159">
    <property type="entry name" value="Spectrin/alpha-actinin"/>
</dbReference>
<comment type="similarity">
    <text evidence="3 12">Belongs to the spectrin family.</text>
</comment>
<dbReference type="CDD" id="cd00176">
    <property type="entry name" value="SPEC"/>
    <property type="match status" value="8"/>
</dbReference>
<dbReference type="Gene3D" id="2.30.29.30">
    <property type="entry name" value="Pleckstrin-homology domain (PH domain)/Phosphotyrosine-binding domain (PTB)"/>
    <property type="match status" value="1"/>
</dbReference>
<dbReference type="CDD" id="cd21246">
    <property type="entry name" value="CH_SPTB-like_rpt1"/>
    <property type="match status" value="1"/>
</dbReference>
<dbReference type="GO" id="GO:0005829">
    <property type="term" value="C:cytosol"/>
    <property type="evidence" value="ECO:0007669"/>
    <property type="project" value="UniProtKB-ARBA"/>
</dbReference>
<keyword evidence="9 12" id="KW-0009">Actin-binding</keyword>
<dbReference type="GO" id="GO:0042062">
    <property type="term" value="P:long-term strengthening of neuromuscular junction"/>
    <property type="evidence" value="ECO:0007669"/>
    <property type="project" value="UniProtKB-ARBA"/>
</dbReference>
<comment type="function">
    <text evidence="11">Probably plays an important role in neuronal membrane skeleton.</text>
</comment>
<evidence type="ECO:0000256" key="10">
    <source>
        <dbReference type="ARBA" id="ARBA00023212"/>
    </source>
</evidence>
<sequence>MTTDISVVRWDQTLPQDLTQEIVEYDGGNSSSRLFERSRIKALADERESVQKKTFQKWVNSHLVRVSCRIGDLYVDLRDGKMLLKLLEVLSGERLPRPTKGKMRIHCLENVDKALQFLREQRVHLENMGSHDIVDGNPRLSLGLIWTIILRFQIQDITIEETDNQETKSAKDALLLWCQIKTAGYPNVNVRNFTTSWRDGLAFNAIIHKHRPELIQFEKLSKNNAIYNLNNAFNVAEDKLGLTKLLDAEDVYVDQPDEKSIITYVVTYYHKFSKIKQDNVQGKRIGKVVRIAMDNEKMIHEYETLTSDLLKWIEKTIAQLGDRQFANSLHGVQQQLLQFNSYRTVEKPPKFVEKGNLEVLLFTLQSKMRANNQKPYTPREGKMISDINKAWERLEKAEHERELALREELIRQEKLEQLAARFNRKASMRETWLSENQRLVSQDNFGLDLGAVEAAAKKHEAIETDIFAYEERVQAVVAVSQELEAENYYDINRINARKENVLRLWSYLLELLRARRSRLELSLQLQQNFQEMLYILDSMEELKMRLLSDDFGKHLMGVEDLLQKHSLVEADINVLGERVKAVVLQSQRFLDQETLEGYKPCDPTVIVDRVQQLEDAYGELVNLAVERRKRLEESRQLWQFYWDMADEENWIKEKEQIMMNGDIGHDLTTINLLLSKHKALENEIASHEPQLMSVVSIGEELVNRDHFGATRVRDRLQEILGMWQHLSDLAALRRKRLEEAVDYHQFFADADDVDIWMLDTLRLVSSEDVGRDEANVQSLLKKHNDVAEELKNYEATIAALKNQASQLGEHDKQSPEVLDRLSSIDHRYKELLELSKLRKQRLLDALSLYKLFSESDGDRMLLTMVPAKDIEDVEIMKHRYDGFEKEMNANASRVAVVNQLARKLLHVEHPNSEQIMAKQNQLNHKWAELREKAEAKRDELGSAHGVQTFHIECRETLSWIEDKKRILQETDSLGMDLTGIMTLQRRLSGMERDLAAIQAKLDSLEKEAEAINKDHPEEAEVIRGRIKQIKVIWEQLTQMLKERDAKLEEAGDLHRFLRDLDHFQTWLKKIQTDVASEDTPSSLPEAEKLLNQHQSIREEIDNYRQDYLKMMEYGERITAEPSTQDDPQYMFLRERLKALKDGWEELHQMWENRQQLLSQSLNLQMFNRDAKQAEVLLNQQEHVLSKDDTPANLEQAENLIKRHEAFLTTMEANDDKVNAVVQFAARLCDEGHFDSDKIHKKAENLNDRRNANRDRAILMMNKLKDQLMLHQFLQDCEELGEWIQEKNLTAQDDTYRSAKTVHSKWTRHQAFEAEIGANKDRLLRIKQVSTQLIKEKPELADIVKPKIGELLQQFDNLEKTTKDKGERLFDANRETLMYQTCDDIDSWMNELEKQIESDDTGSDLASVNILMQKQQMIETQMAVKAKQVSDLESQAEYLQKTVPEKMDDIVTKKAKVEERFQQLKQPLLERQRQLEKKKEAFQFRRDVEDEKLWIGEKMPQATSSDHGTSLFNVHMLRKKNQSLKTEIENHEPRITLVCNNGQKLIDENHEDSPEFEKLIADLKRKYQELKEAVDSREKDLKQNEKVQQYFFDTNEAESWMSEQELYMMVEDRGKDEISAQNLMKKHETLELAMEDYADTIRQLGETARQLINDRHPLSDQISVKQSQVDKLYAGLKDLAGERRAKLEEALQLFMLNREVDDLEQWIADREVVAGSHELGQDYDHVTLLWERFKEFARDTESIGSERVAAVNQMADGLISAGHSDSATIAEWKDGLTEAWQDLLELIETRTQMLQASRELHKFFHDCKDVLGRIMEKHHSMSDELGRDAGSVSALQRKHQNFMQDLMTLQSQVLTIEDESNRLQASYAGDKAREITNREAEVASAWAILQALCEARRNKLADSGDLFKFFNMVRTLLLWMNDVFRQMNTSEKPRDVSGVELLMNNHQSLKAEIDAREDNFSACISLGKELLSRNHFASNEIKEKLLMLTNRRNSLLQRWEERWENLQLILEVYQFARDAAVAEAWLIAQEPYLMSTELGHTIDEVENLIKKHEAFEKSASAQEERFSALEQIIFYSDKFYKPDRGKKRSWKNRKPPRRRRRIRSFLWKNDRDWNEKLKNVFFSSEEVGDSKCCDTKLFLNNERKLFENENKMYDLSGGQNDKVSDSSLPPLPLPDPMEFISIYREVYELLEGMLQRKHEWESTTKKASNRSWDKVYVVMKGPQLSFYKDAKSYKAAPDVCLKNEQRLDLKNGFIEVALDYTKKKHVFRLKTASGAELLFQAKDDEEMNQWVSAMGAQCEGGAAAAGPGKSQTLPAGPGQSEQKKRSFFTLKKK</sequence>
<dbReference type="FunFam" id="2.30.29.30:FF:000024">
    <property type="entry name" value="Spectrin beta chain"/>
    <property type="match status" value="1"/>
</dbReference>
<dbReference type="PROSITE" id="PS50021">
    <property type="entry name" value="CH"/>
    <property type="match status" value="2"/>
</dbReference>
<reference evidence="17" key="2">
    <citation type="submission" date="2007-04" db="EMBL/GenBank/DDBJ databases">
        <title>The genome of the human body louse.</title>
        <authorList>
            <consortium name="The Human Body Louse Genome Consortium"/>
            <person name="Kirkness E."/>
            <person name="Walenz B."/>
            <person name="Hass B."/>
            <person name="Bruggner R."/>
            <person name="Strausberg R."/>
        </authorList>
    </citation>
    <scope>NUCLEOTIDE SEQUENCE</scope>
    <source>
        <strain evidence="17">USDA</strain>
    </source>
</reference>
<evidence type="ECO:0000256" key="7">
    <source>
        <dbReference type="ARBA" id="ARBA00022737"/>
    </source>
</evidence>
<dbReference type="FunFam" id="1.20.58.60:FF:000028">
    <property type="entry name" value="Spectrin beta chain"/>
    <property type="match status" value="1"/>
</dbReference>
<dbReference type="GO" id="GO:0008091">
    <property type="term" value="C:spectrin"/>
    <property type="evidence" value="ECO:0007669"/>
    <property type="project" value="InterPro"/>
</dbReference>
<evidence type="ECO:0000259" key="16">
    <source>
        <dbReference type="PROSITE" id="PS50021"/>
    </source>
</evidence>
<dbReference type="InterPro" id="IPR001605">
    <property type="entry name" value="PH_dom-spectrin-type"/>
</dbReference>
<feature type="coiled-coil region" evidence="13">
    <location>
        <begin position="980"/>
        <end position="1014"/>
    </location>
</feature>
<evidence type="ECO:0000256" key="6">
    <source>
        <dbReference type="ARBA" id="ARBA00022553"/>
    </source>
</evidence>
<feature type="region of interest" description="Disordered" evidence="14">
    <location>
        <begin position="2299"/>
        <end position="2332"/>
    </location>
</feature>
<dbReference type="EMBL" id="AAZO01003334">
    <property type="status" value="NOT_ANNOTATED_CDS"/>
    <property type="molecule type" value="Genomic_DNA"/>
</dbReference>
<reference evidence="18" key="3">
    <citation type="submission" date="2021-02" db="UniProtKB">
        <authorList>
            <consortium name="EnsemblMetazoa"/>
        </authorList>
    </citation>
    <scope>IDENTIFICATION</scope>
    <source>
        <strain evidence="18">USDA</strain>
    </source>
</reference>
<dbReference type="SMART" id="SM00150">
    <property type="entry name" value="SPEC"/>
    <property type="match status" value="17"/>
</dbReference>
<dbReference type="InterPro" id="IPR001715">
    <property type="entry name" value="CH_dom"/>
</dbReference>
<dbReference type="FunCoup" id="E0VLF6">
    <property type="interactions" value="245"/>
</dbReference>
<keyword evidence="8" id="KW-0007">Acetylation</keyword>
<keyword evidence="13" id="KW-0175">Coiled coil</keyword>